<keyword evidence="2" id="KW-0722">Serine protease inhibitor</keyword>
<dbReference type="Proteomes" id="UP000648187">
    <property type="component" value="Unassembled WGS sequence"/>
</dbReference>
<evidence type="ECO:0000313" key="5">
    <source>
        <dbReference type="EMBL" id="KAF9405443.1"/>
    </source>
</evidence>
<dbReference type="Pfam" id="PF00014">
    <property type="entry name" value="Kunitz_BPTI"/>
    <property type="match status" value="1"/>
</dbReference>
<evidence type="ECO:0000259" key="4">
    <source>
        <dbReference type="PROSITE" id="PS50279"/>
    </source>
</evidence>
<dbReference type="InterPro" id="IPR020901">
    <property type="entry name" value="Prtase_inh_Kunz-CS"/>
</dbReference>
<gene>
    <name evidence="5" type="ORF">HW555_013820</name>
</gene>
<dbReference type="InterPro" id="IPR050098">
    <property type="entry name" value="TFPI/VKTCI-like"/>
</dbReference>
<keyword evidence="6" id="KW-1185">Reference proteome</keyword>
<accession>A0A835KZF7</accession>
<dbReference type="PRINTS" id="PR00759">
    <property type="entry name" value="BASICPTASE"/>
</dbReference>
<dbReference type="GO" id="GO:0004867">
    <property type="term" value="F:serine-type endopeptidase inhibitor activity"/>
    <property type="evidence" value="ECO:0007669"/>
    <property type="project" value="UniProtKB-KW"/>
</dbReference>
<dbReference type="CDD" id="cd00109">
    <property type="entry name" value="Kunitz-type"/>
    <property type="match status" value="1"/>
</dbReference>
<dbReference type="Gene3D" id="4.10.410.10">
    <property type="entry name" value="Pancreatic trypsin inhibitor Kunitz domain"/>
    <property type="match status" value="1"/>
</dbReference>
<reference evidence="5" key="1">
    <citation type="submission" date="2020-08" db="EMBL/GenBank/DDBJ databases">
        <title>Spodoptera exigua strain:BAW_Kor-Di-RS1 Genome sequencing and assembly.</title>
        <authorList>
            <person name="Kim J."/>
            <person name="Nam H.Y."/>
            <person name="Kwon M."/>
            <person name="Choi J.H."/>
            <person name="Cho S.R."/>
            <person name="Kim G.-H."/>
        </authorList>
    </citation>
    <scope>NUCLEOTIDE SEQUENCE</scope>
    <source>
        <strain evidence="5">BAW_Kor-Di-RS1</strain>
        <tissue evidence="5">Whole-body</tissue>
    </source>
</reference>
<dbReference type="EMBL" id="JACKWZ010000740">
    <property type="protein sequence ID" value="KAF9405443.1"/>
    <property type="molecule type" value="Genomic_DNA"/>
</dbReference>
<dbReference type="PANTHER" id="PTHR10083">
    <property type="entry name" value="KUNITZ-TYPE PROTEASE INHIBITOR-RELATED"/>
    <property type="match status" value="1"/>
</dbReference>
<evidence type="ECO:0000313" key="6">
    <source>
        <dbReference type="Proteomes" id="UP000648187"/>
    </source>
</evidence>
<dbReference type="InterPro" id="IPR036880">
    <property type="entry name" value="Kunitz_BPTI_sf"/>
</dbReference>
<dbReference type="AlphaFoldDB" id="A0A835KZF7"/>
<proteinExistence type="predicted"/>
<name>A0A835KZF7_SPOEX</name>
<organism evidence="5 6">
    <name type="scientific">Spodoptera exigua</name>
    <name type="common">Beet armyworm</name>
    <name type="synonym">Noctua fulgens</name>
    <dbReference type="NCBI Taxonomy" id="7107"/>
    <lineage>
        <taxon>Eukaryota</taxon>
        <taxon>Metazoa</taxon>
        <taxon>Ecdysozoa</taxon>
        <taxon>Arthropoda</taxon>
        <taxon>Hexapoda</taxon>
        <taxon>Insecta</taxon>
        <taxon>Pterygota</taxon>
        <taxon>Neoptera</taxon>
        <taxon>Endopterygota</taxon>
        <taxon>Lepidoptera</taxon>
        <taxon>Glossata</taxon>
        <taxon>Ditrysia</taxon>
        <taxon>Noctuoidea</taxon>
        <taxon>Noctuidae</taxon>
        <taxon>Amphipyrinae</taxon>
        <taxon>Spodoptera</taxon>
    </lineage>
</organism>
<keyword evidence="1" id="KW-0646">Protease inhibitor</keyword>
<protein>
    <recommendedName>
        <fullName evidence="4">BPTI/Kunitz inhibitor domain-containing protein</fullName>
    </recommendedName>
</protein>
<evidence type="ECO:0000256" key="3">
    <source>
        <dbReference type="ARBA" id="ARBA00023157"/>
    </source>
</evidence>
<dbReference type="PROSITE" id="PS00280">
    <property type="entry name" value="BPTI_KUNITZ_1"/>
    <property type="match status" value="1"/>
</dbReference>
<dbReference type="InterPro" id="IPR002223">
    <property type="entry name" value="Kunitz_BPTI"/>
</dbReference>
<dbReference type="SMART" id="SM00131">
    <property type="entry name" value="KU"/>
    <property type="match status" value="1"/>
</dbReference>
<dbReference type="PANTHER" id="PTHR10083:SF328">
    <property type="entry name" value="TISSUE FACTOR PATHWAY INHIBITOR"/>
    <property type="match status" value="1"/>
</dbReference>
<evidence type="ECO:0000256" key="2">
    <source>
        <dbReference type="ARBA" id="ARBA00022900"/>
    </source>
</evidence>
<dbReference type="GO" id="GO:0005615">
    <property type="term" value="C:extracellular space"/>
    <property type="evidence" value="ECO:0007669"/>
    <property type="project" value="TreeGrafter"/>
</dbReference>
<keyword evidence="3" id="KW-1015">Disulfide bond</keyword>
<evidence type="ECO:0000256" key="1">
    <source>
        <dbReference type="ARBA" id="ARBA00022690"/>
    </source>
</evidence>
<sequence>MKIDGGDCVGESFSNEDFDNSTVHYAFNNETKKCQEFKFVGCGGNENRFDSRQECWRMCYTPLKYFLTRVTEYLIYRYKDPLNKTNTTLHNSKQKN</sequence>
<comment type="caution">
    <text evidence="5">The sequence shown here is derived from an EMBL/GenBank/DDBJ whole genome shotgun (WGS) entry which is preliminary data.</text>
</comment>
<feature type="domain" description="BPTI/Kunitz inhibitor" evidence="4">
    <location>
        <begin position="1"/>
        <end position="59"/>
    </location>
</feature>
<dbReference type="PROSITE" id="PS50279">
    <property type="entry name" value="BPTI_KUNITZ_2"/>
    <property type="match status" value="1"/>
</dbReference>
<dbReference type="SUPFAM" id="SSF57362">
    <property type="entry name" value="BPTI-like"/>
    <property type="match status" value="1"/>
</dbReference>